<organism evidence="1 2">
    <name type="scientific">Saccharomonospora viridis</name>
    <dbReference type="NCBI Taxonomy" id="1852"/>
    <lineage>
        <taxon>Bacteria</taxon>
        <taxon>Bacillati</taxon>
        <taxon>Actinomycetota</taxon>
        <taxon>Actinomycetes</taxon>
        <taxon>Pseudonocardiales</taxon>
        <taxon>Pseudonocardiaceae</taxon>
        <taxon>Saccharomonospora</taxon>
    </lineage>
</organism>
<gene>
    <name evidence="1" type="ORF">MINT15_31800</name>
</gene>
<evidence type="ECO:0000313" key="2">
    <source>
        <dbReference type="Proteomes" id="UP000030848"/>
    </source>
</evidence>
<dbReference type="AlphaFoldDB" id="A0A837D821"/>
<proteinExistence type="predicted"/>
<evidence type="ECO:0000313" key="1">
    <source>
        <dbReference type="EMBL" id="KHF42978.1"/>
    </source>
</evidence>
<comment type="caution">
    <text evidence="1">The sequence shown here is derived from an EMBL/GenBank/DDBJ whole genome shotgun (WGS) entry which is preliminary data.</text>
</comment>
<sequence>MATLYYSQKVNVPTERGWRVLEDYASAKNHIFSAASAERMERVEESTPGRPAGDYRVVTVAADGSEI</sequence>
<name>A0A837D821_9PSEU</name>
<accession>A0A837D821</accession>
<dbReference type="RefSeq" id="WP_052136382.1">
    <property type="nucleotide sequence ID" value="NZ_FOWS01000001.1"/>
</dbReference>
<reference evidence="1 2" key="1">
    <citation type="submission" date="2014-10" db="EMBL/GenBank/DDBJ databases">
        <title>Genome sequence of Micropolyspora internatus JCM3315.</title>
        <authorList>
            <person name="Shin S.-K."/>
            <person name="Yi H."/>
        </authorList>
    </citation>
    <scope>NUCLEOTIDE SEQUENCE [LARGE SCALE GENOMIC DNA]</scope>
    <source>
        <strain evidence="1 2">JCM 3315</strain>
    </source>
</reference>
<dbReference type="EMBL" id="JRZE01000006">
    <property type="protein sequence ID" value="KHF42978.1"/>
    <property type="molecule type" value="Genomic_DNA"/>
</dbReference>
<dbReference type="Proteomes" id="UP000030848">
    <property type="component" value="Unassembled WGS sequence"/>
</dbReference>
<protein>
    <submittedName>
        <fullName evidence="1">Uncharacterized protein</fullName>
    </submittedName>
</protein>